<dbReference type="Proteomes" id="UP000326805">
    <property type="component" value="Segment"/>
</dbReference>
<dbReference type="EMBL" id="MN284896">
    <property type="protein sequence ID" value="QFP94956.1"/>
    <property type="molecule type" value="Genomic_DNA"/>
</dbReference>
<dbReference type="InterPro" id="IPR055776">
    <property type="entry name" value="DUF7352"/>
</dbReference>
<sequence>MSEPKFRAHNGIRTSWVPINIDSGPQTLHIGDANVLLITEGPESSKTLNVYYEVDTESYEKFRKTVTIFYVIGIGEQVPEEAKHVGSLVLRTKDVFHIYQKIGVQIDGVQLQAEG</sequence>
<evidence type="ECO:0000259" key="1">
    <source>
        <dbReference type="Pfam" id="PF24043"/>
    </source>
</evidence>
<evidence type="ECO:0000313" key="3">
    <source>
        <dbReference type="Proteomes" id="UP000326805"/>
    </source>
</evidence>
<organism evidence="2 3">
    <name type="scientific">Gordonia phage OhMyWard</name>
    <dbReference type="NCBI Taxonomy" id="2652414"/>
    <lineage>
        <taxon>Viruses</taxon>
        <taxon>Duplodnaviria</taxon>
        <taxon>Heunggongvirae</taxon>
        <taxon>Uroviricota</taxon>
        <taxon>Caudoviricetes</taxon>
        <taxon>Deejayvirinae</taxon>
        <taxon>Kenoshavirus</taxon>
        <taxon>Kenoshavirus ohmyward</taxon>
    </lineage>
</organism>
<dbReference type="KEGG" id="vg:55623457"/>
<dbReference type="RefSeq" id="YP_009852822.1">
    <property type="nucleotide sequence ID" value="NC_048816.1"/>
</dbReference>
<gene>
    <name evidence="2" type="primary">74</name>
    <name evidence="2" type="ORF">SEA_OHMYWARD_74</name>
</gene>
<accession>A0A5P8D7H2</accession>
<name>A0A5P8D7H2_9CAUD</name>
<proteinExistence type="predicted"/>
<dbReference type="GeneID" id="55623457"/>
<evidence type="ECO:0000313" key="2">
    <source>
        <dbReference type="EMBL" id="QFP94956.1"/>
    </source>
</evidence>
<feature type="domain" description="DUF7352" evidence="1">
    <location>
        <begin position="16"/>
        <end position="101"/>
    </location>
</feature>
<protein>
    <recommendedName>
        <fullName evidence="1">DUF7352 domain-containing protein</fullName>
    </recommendedName>
</protein>
<dbReference type="Pfam" id="PF24043">
    <property type="entry name" value="DUF7352"/>
    <property type="match status" value="1"/>
</dbReference>
<reference evidence="2 3" key="1">
    <citation type="submission" date="2019-08" db="EMBL/GenBank/DDBJ databases">
        <authorList>
            <person name="Ward C."/>
            <person name="Batin B."/>
            <person name="Choi E."/>
            <person name="Dhami J."/>
            <person name="Figueroa S."/>
            <person name="Kim S."/>
            <person name="Kim U."/>
            <person name="Klim L."/>
            <person name="Lee Y.S."/>
            <person name="Lim D."/>
            <person name="Nathaniel A."/>
            <person name="Shih C."/>
            <person name="Simental K."/>
            <person name="Shu E."/>
            <person name="Trivedi R."/>
            <person name="Valladolid I."/>
            <person name="Wang C."/>
            <person name="Yoo K."/>
            <person name="Choi J.D."/>
            <person name="Dean N."/>
            <person name="Muthiah A.S."/>
            <person name="Diaz A."/>
            <person name="Garlena R.A."/>
            <person name="Russell D.A."/>
            <person name="Pope W.H."/>
            <person name="Jacobs-Sera D."/>
            <person name="Hatfull G.F."/>
        </authorList>
    </citation>
    <scope>NUCLEOTIDE SEQUENCE [LARGE SCALE GENOMIC DNA]</scope>
</reference>
<keyword evidence="3" id="KW-1185">Reference proteome</keyword>